<gene>
    <name evidence="2" type="ORF">A2531_06810</name>
</gene>
<proteinExistence type="predicted"/>
<feature type="transmembrane region" description="Helical" evidence="1">
    <location>
        <begin position="14"/>
        <end position="32"/>
    </location>
</feature>
<keyword evidence="1" id="KW-1133">Transmembrane helix</keyword>
<protein>
    <submittedName>
        <fullName evidence="2">Uncharacterized protein</fullName>
    </submittedName>
</protein>
<keyword evidence="1" id="KW-0472">Membrane</keyword>
<keyword evidence="1" id="KW-0812">Transmembrane</keyword>
<name>A0A1F5TPN8_9BACT</name>
<comment type="caution">
    <text evidence="2">The sequence shown here is derived from an EMBL/GenBank/DDBJ whole genome shotgun (WGS) entry which is preliminary data.</text>
</comment>
<sequence>MVGNNNKNPSIKTLFKTNGALFFQIILFYNSYQNNRKNFYYKQKEGIFCSLYFHSRGTVACPPLEGKTFLDKMKIPLIELRGTRVIGLMDCNYSGSEKTGKAQ</sequence>
<evidence type="ECO:0000313" key="2">
    <source>
        <dbReference type="EMBL" id="OGF40797.1"/>
    </source>
</evidence>
<evidence type="ECO:0000256" key="1">
    <source>
        <dbReference type="SAM" id="Phobius"/>
    </source>
</evidence>
<dbReference type="AlphaFoldDB" id="A0A1F5TPN8"/>
<dbReference type="Proteomes" id="UP000177579">
    <property type="component" value="Unassembled WGS sequence"/>
</dbReference>
<organism evidence="2 3">
    <name type="scientific">Candidatus Falkowbacteria bacterium RIFOXYD2_FULL_34_120</name>
    <dbReference type="NCBI Taxonomy" id="1798007"/>
    <lineage>
        <taxon>Bacteria</taxon>
        <taxon>Candidatus Falkowiibacteriota</taxon>
    </lineage>
</organism>
<accession>A0A1F5TPN8</accession>
<reference evidence="2 3" key="1">
    <citation type="journal article" date="2016" name="Nat. Commun.">
        <title>Thousands of microbial genomes shed light on interconnected biogeochemical processes in an aquifer system.</title>
        <authorList>
            <person name="Anantharaman K."/>
            <person name="Brown C.T."/>
            <person name="Hug L.A."/>
            <person name="Sharon I."/>
            <person name="Castelle C.J."/>
            <person name="Probst A.J."/>
            <person name="Thomas B.C."/>
            <person name="Singh A."/>
            <person name="Wilkins M.J."/>
            <person name="Karaoz U."/>
            <person name="Brodie E.L."/>
            <person name="Williams K.H."/>
            <person name="Hubbard S.S."/>
            <person name="Banfield J.F."/>
        </authorList>
    </citation>
    <scope>NUCLEOTIDE SEQUENCE [LARGE SCALE GENOMIC DNA]</scope>
</reference>
<dbReference type="EMBL" id="MFGO01000020">
    <property type="protein sequence ID" value="OGF40797.1"/>
    <property type="molecule type" value="Genomic_DNA"/>
</dbReference>
<evidence type="ECO:0000313" key="3">
    <source>
        <dbReference type="Proteomes" id="UP000177579"/>
    </source>
</evidence>